<dbReference type="EMBL" id="BARS01046251">
    <property type="protein sequence ID" value="GAG28543.1"/>
    <property type="molecule type" value="Genomic_DNA"/>
</dbReference>
<sequence>EEEDDDGDFLYDVVLATEDEDGDYDLDYLVTNMILHGAIAAIQNLRDQVREQADAEELLENLQRFTAAELEELPTLSQGQAENLKYEDGPIRVWIQRGQKGVDYSPELEVSIEVFRGGRWEVAETYEG</sequence>
<accession>X0WVU2</accession>
<comment type="caution">
    <text evidence="1">The sequence shown here is derived from an EMBL/GenBank/DDBJ whole genome shotgun (WGS) entry which is preliminary data.</text>
</comment>
<organism evidence="1">
    <name type="scientific">marine sediment metagenome</name>
    <dbReference type="NCBI Taxonomy" id="412755"/>
    <lineage>
        <taxon>unclassified sequences</taxon>
        <taxon>metagenomes</taxon>
        <taxon>ecological metagenomes</taxon>
    </lineage>
</organism>
<protein>
    <submittedName>
        <fullName evidence="1">Uncharacterized protein</fullName>
    </submittedName>
</protein>
<proteinExistence type="predicted"/>
<feature type="non-terminal residue" evidence="1">
    <location>
        <position position="1"/>
    </location>
</feature>
<gene>
    <name evidence="1" type="ORF">S01H1_69644</name>
</gene>
<evidence type="ECO:0000313" key="1">
    <source>
        <dbReference type="EMBL" id="GAG28543.1"/>
    </source>
</evidence>
<reference evidence="1" key="1">
    <citation type="journal article" date="2014" name="Front. Microbiol.">
        <title>High frequency of phylogenetically diverse reductive dehalogenase-homologous genes in deep subseafloor sedimentary metagenomes.</title>
        <authorList>
            <person name="Kawai M."/>
            <person name="Futagami T."/>
            <person name="Toyoda A."/>
            <person name="Takaki Y."/>
            <person name="Nishi S."/>
            <person name="Hori S."/>
            <person name="Arai W."/>
            <person name="Tsubouchi T."/>
            <person name="Morono Y."/>
            <person name="Uchiyama I."/>
            <person name="Ito T."/>
            <person name="Fujiyama A."/>
            <person name="Inagaki F."/>
            <person name="Takami H."/>
        </authorList>
    </citation>
    <scope>NUCLEOTIDE SEQUENCE</scope>
    <source>
        <strain evidence="1">Expedition CK06-06</strain>
    </source>
</reference>
<dbReference type="AlphaFoldDB" id="X0WVU2"/>
<name>X0WVU2_9ZZZZ</name>